<dbReference type="AlphaFoldDB" id="A0A286TTS1"/>
<name>A0A286TTS1_9BACT</name>
<organism evidence="2 3">
    <name type="scientific">Candidatus Scalindua japonica</name>
    <dbReference type="NCBI Taxonomy" id="1284222"/>
    <lineage>
        <taxon>Bacteria</taxon>
        <taxon>Pseudomonadati</taxon>
        <taxon>Planctomycetota</taxon>
        <taxon>Candidatus Brocadiia</taxon>
        <taxon>Candidatus Brocadiales</taxon>
        <taxon>Candidatus Scalinduaceae</taxon>
        <taxon>Candidatus Scalindua</taxon>
    </lineage>
</organism>
<proteinExistence type="predicted"/>
<dbReference type="PANTHER" id="PTHR35038:SF10">
    <property type="entry name" value="HIGH-MOLECULAR-WEIGHT CYTOCHROME C"/>
    <property type="match status" value="1"/>
</dbReference>
<keyword evidence="3" id="KW-1185">Reference proteome</keyword>
<evidence type="ECO:0000313" key="3">
    <source>
        <dbReference type="Proteomes" id="UP000218542"/>
    </source>
</evidence>
<dbReference type="EMBL" id="BAOS01000001">
    <property type="protein sequence ID" value="GAX59299.1"/>
    <property type="molecule type" value="Genomic_DNA"/>
</dbReference>
<gene>
    <name evidence="2" type="ORF">SCALIN_C01_0230</name>
</gene>
<dbReference type="Gene3D" id="3.90.10.10">
    <property type="entry name" value="Cytochrome C3"/>
    <property type="match status" value="2"/>
</dbReference>
<sequence>MYKYILIYRLFITLISLSFFSESSIGFGGETLRKSERIQELKRMDTCTVRCHVNYMAYENKFEVTGRPEIFRHQTHSFEQHLDCTSCHDNSEVNTENHGKLIIKKENCLQCHHVELKGSECNRCHKGIDEYPMKYKEKRFIHGFTVESGVDCSLCHVEDQNATLTNEEINCVKCHHTTPNLDCVKCHKDDMDSYFNTDPQRRGSLSWTVSFRHTQHTVQDLSCRECHSISHDNYTGILEYDLNCSKCHHISDGKRGCIECHKIPSDFINGKPGIGEVTPLPDMMFRAVKCDDCHRYNDKKLKFRGVEEYCIECHNEDYGKLYKAWTQTIKDRLIEINRQVQTKVEGRSNWGESGADDRKNMDTFPEKAGSIVDVITKYGIHNYNLTRILLDNLEEKIQ</sequence>
<keyword evidence="1" id="KW-0732">Signal</keyword>
<dbReference type="Proteomes" id="UP000218542">
    <property type="component" value="Unassembled WGS sequence"/>
</dbReference>
<dbReference type="PANTHER" id="PTHR35038">
    <property type="entry name" value="DISSIMILATORY SULFITE REDUCTASE SIRA"/>
    <property type="match status" value="1"/>
</dbReference>
<dbReference type="InterPro" id="IPR051829">
    <property type="entry name" value="Multiheme_Cytochr_ET"/>
</dbReference>
<comment type="caution">
    <text evidence="2">The sequence shown here is derived from an EMBL/GenBank/DDBJ whole genome shotgun (WGS) entry which is preliminary data.</text>
</comment>
<dbReference type="SUPFAM" id="SSF48695">
    <property type="entry name" value="Multiheme cytochromes"/>
    <property type="match status" value="2"/>
</dbReference>
<accession>A0A286TTS1</accession>
<evidence type="ECO:0000256" key="1">
    <source>
        <dbReference type="ARBA" id="ARBA00022729"/>
    </source>
</evidence>
<reference evidence="3" key="1">
    <citation type="journal article" date="2017" name="Environ. Microbiol. Rep.">
        <title>Genetic Diversity of Marine Anaerobic Ammonium-Oxidizing Bacteria as Revealed by Genomic and Proteomic Analyses of 'Candidatus Scalindua japonica'.</title>
        <authorList>
            <person name="Oshiki M."/>
            <person name="Mizuto K."/>
            <person name="Kimura Z."/>
            <person name="Kindaichi T."/>
            <person name="Satoh H."/>
            <person name="Okabe S."/>
        </authorList>
    </citation>
    <scope>NUCLEOTIDE SEQUENCE [LARGE SCALE GENOMIC DNA]</scope>
    <source>
        <strain evidence="3">husup-a2</strain>
    </source>
</reference>
<evidence type="ECO:0000313" key="2">
    <source>
        <dbReference type="EMBL" id="GAX59299.1"/>
    </source>
</evidence>
<protein>
    <submittedName>
        <fullName evidence="2">Formate-dependent nitrite reductase, periplasmic cytochrome c552 subunit</fullName>
    </submittedName>
</protein>
<dbReference type="InterPro" id="IPR036280">
    <property type="entry name" value="Multihaem_cyt_sf"/>
</dbReference>
<dbReference type="RefSeq" id="WP_162532095.1">
    <property type="nucleotide sequence ID" value="NZ_BAOS01000001.1"/>
</dbReference>